<accession>A0A0H2QZ16</accession>
<feature type="compositionally biased region" description="Basic and acidic residues" evidence="1">
    <location>
        <begin position="293"/>
        <end position="313"/>
    </location>
</feature>
<organism evidence="2 3">
    <name type="scientific">Schizopora paradoxa</name>
    <dbReference type="NCBI Taxonomy" id="27342"/>
    <lineage>
        <taxon>Eukaryota</taxon>
        <taxon>Fungi</taxon>
        <taxon>Dikarya</taxon>
        <taxon>Basidiomycota</taxon>
        <taxon>Agaricomycotina</taxon>
        <taxon>Agaricomycetes</taxon>
        <taxon>Hymenochaetales</taxon>
        <taxon>Schizoporaceae</taxon>
        <taxon>Schizopora</taxon>
    </lineage>
</organism>
<dbReference type="STRING" id="27342.A0A0H2QZ16"/>
<sequence length="413" mass="45012">MGRKGWPTPAQRKLLLSFLDDFFDAQKDSTTTDFFSTTFEAFTDKFSLPKPSAKQLTKAGGDPVAAAKLVTDFWSNRIRNWYYNTARTMTATSGAGRVKVLNLRPPRKYKLSEPKAYSKKYYIPKLKQKIEPEYAKIVKDAEDAGKKPEAFITFHNRRVAQLLEEETDEVKAEIKQYVKELQAKGTTYEIREEEGDGDGDGGSDAGGAPARSVDEVNDAVNALPVTCECALEQIFKLTGFKGSICLTGDNPRGGKPLVLAVHTPGEKTWANAPGFKKDVEDRLEAFAAKNHVKKDSSTVDKDPEGGNDSESRETLPTTKAAAKETTSANSSSSSTPSDKSAPENSNEGEVTNEKVGDKFEGDETNGTHVGNGGPKSNGGDDGDDDDDDDDGDGDDDEEEDEEDSDLLFIGNRF</sequence>
<protein>
    <submittedName>
        <fullName evidence="2">Uncharacterized protein</fullName>
    </submittedName>
</protein>
<proteinExistence type="predicted"/>
<name>A0A0H2QZ16_9AGAM</name>
<keyword evidence="3" id="KW-1185">Reference proteome</keyword>
<feature type="compositionally biased region" description="Acidic residues" evidence="1">
    <location>
        <begin position="380"/>
        <end position="405"/>
    </location>
</feature>
<evidence type="ECO:0000313" key="2">
    <source>
        <dbReference type="EMBL" id="KLO04644.1"/>
    </source>
</evidence>
<reference evidence="2 3" key="1">
    <citation type="submission" date="2015-04" db="EMBL/GenBank/DDBJ databases">
        <title>Complete genome sequence of Schizopora paradoxa KUC8140, a cosmopolitan wood degrader in East Asia.</title>
        <authorList>
            <consortium name="DOE Joint Genome Institute"/>
            <person name="Min B."/>
            <person name="Park H."/>
            <person name="Jang Y."/>
            <person name="Kim J.-J."/>
            <person name="Kim K.H."/>
            <person name="Pangilinan J."/>
            <person name="Lipzen A."/>
            <person name="Riley R."/>
            <person name="Grigoriev I.V."/>
            <person name="Spatafora J.W."/>
            <person name="Choi I.-G."/>
        </authorList>
    </citation>
    <scope>NUCLEOTIDE SEQUENCE [LARGE SCALE GENOMIC DNA]</scope>
    <source>
        <strain evidence="2 3">KUC8140</strain>
    </source>
</reference>
<feature type="compositionally biased region" description="Basic and acidic residues" evidence="1">
    <location>
        <begin position="351"/>
        <end position="361"/>
    </location>
</feature>
<dbReference type="OrthoDB" id="2683861at2759"/>
<dbReference type="Proteomes" id="UP000053477">
    <property type="component" value="Unassembled WGS sequence"/>
</dbReference>
<feature type="non-terminal residue" evidence="2">
    <location>
        <position position="413"/>
    </location>
</feature>
<feature type="compositionally biased region" description="Low complexity" evidence="1">
    <location>
        <begin position="316"/>
        <end position="339"/>
    </location>
</feature>
<dbReference type="EMBL" id="KQ086475">
    <property type="protein sequence ID" value="KLO04644.1"/>
    <property type="molecule type" value="Genomic_DNA"/>
</dbReference>
<gene>
    <name evidence="2" type="ORF">SCHPADRAFT_947556</name>
</gene>
<feature type="region of interest" description="Disordered" evidence="1">
    <location>
        <begin position="290"/>
        <end position="413"/>
    </location>
</feature>
<evidence type="ECO:0000256" key="1">
    <source>
        <dbReference type="SAM" id="MobiDB-lite"/>
    </source>
</evidence>
<dbReference type="AlphaFoldDB" id="A0A0H2QZ16"/>
<feature type="region of interest" description="Disordered" evidence="1">
    <location>
        <begin position="187"/>
        <end position="211"/>
    </location>
</feature>
<dbReference type="InParanoid" id="A0A0H2QZ16"/>
<feature type="compositionally biased region" description="Acidic residues" evidence="1">
    <location>
        <begin position="191"/>
        <end position="201"/>
    </location>
</feature>
<evidence type="ECO:0000313" key="3">
    <source>
        <dbReference type="Proteomes" id="UP000053477"/>
    </source>
</evidence>